<name>A0A5C6DVJ3_9BACT</name>
<dbReference type="EMBL" id="SJPV01000002">
    <property type="protein sequence ID" value="TWU40632.1"/>
    <property type="molecule type" value="Genomic_DNA"/>
</dbReference>
<accession>A0A5C6DVJ3</accession>
<proteinExistence type="predicted"/>
<sequence>MQLNHFGGVSCTSLGCSIFGMVTYLGSPFDRAGFDHGPDLLPQLAPTLDGTSFFEVPVAEARCTSLVRQRSPDIINSIKHAEITMVRST</sequence>
<dbReference type="RefSeq" id="WP_146525210.1">
    <property type="nucleotide sequence ID" value="NZ_SJPV01000002.1"/>
</dbReference>
<protein>
    <submittedName>
        <fullName evidence="1">Uncharacterized protein</fullName>
    </submittedName>
</protein>
<dbReference type="AlphaFoldDB" id="A0A5C6DVJ3"/>
<dbReference type="Proteomes" id="UP000319143">
    <property type="component" value="Unassembled WGS sequence"/>
</dbReference>
<evidence type="ECO:0000313" key="1">
    <source>
        <dbReference type="EMBL" id="TWU40632.1"/>
    </source>
</evidence>
<evidence type="ECO:0000313" key="2">
    <source>
        <dbReference type="Proteomes" id="UP000319143"/>
    </source>
</evidence>
<organism evidence="1 2">
    <name type="scientific">Novipirellula artificiosorum</name>
    <dbReference type="NCBI Taxonomy" id="2528016"/>
    <lineage>
        <taxon>Bacteria</taxon>
        <taxon>Pseudomonadati</taxon>
        <taxon>Planctomycetota</taxon>
        <taxon>Planctomycetia</taxon>
        <taxon>Pirellulales</taxon>
        <taxon>Pirellulaceae</taxon>
        <taxon>Novipirellula</taxon>
    </lineage>
</organism>
<comment type="caution">
    <text evidence="1">The sequence shown here is derived from an EMBL/GenBank/DDBJ whole genome shotgun (WGS) entry which is preliminary data.</text>
</comment>
<reference evidence="1 2" key="1">
    <citation type="submission" date="2019-02" db="EMBL/GenBank/DDBJ databases">
        <title>Deep-cultivation of Planctomycetes and their phenomic and genomic characterization uncovers novel biology.</title>
        <authorList>
            <person name="Wiegand S."/>
            <person name="Jogler M."/>
            <person name="Boedeker C."/>
            <person name="Pinto D."/>
            <person name="Vollmers J."/>
            <person name="Rivas-Marin E."/>
            <person name="Kohn T."/>
            <person name="Peeters S.H."/>
            <person name="Heuer A."/>
            <person name="Rast P."/>
            <person name="Oberbeckmann S."/>
            <person name="Bunk B."/>
            <person name="Jeske O."/>
            <person name="Meyerdierks A."/>
            <person name="Storesund J.E."/>
            <person name="Kallscheuer N."/>
            <person name="Luecker S."/>
            <person name="Lage O.M."/>
            <person name="Pohl T."/>
            <person name="Merkel B.J."/>
            <person name="Hornburger P."/>
            <person name="Mueller R.-W."/>
            <person name="Bruemmer F."/>
            <person name="Labrenz M."/>
            <person name="Spormann A.M."/>
            <person name="Op Den Camp H."/>
            <person name="Overmann J."/>
            <person name="Amann R."/>
            <person name="Jetten M.S.M."/>
            <person name="Mascher T."/>
            <person name="Medema M.H."/>
            <person name="Devos D.P."/>
            <person name="Kaster A.-K."/>
            <person name="Ovreas L."/>
            <person name="Rohde M."/>
            <person name="Galperin M.Y."/>
            <person name="Jogler C."/>
        </authorList>
    </citation>
    <scope>NUCLEOTIDE SEQUENCE [LARGE SCALE GENOMIC DNA]</scope>
    <source>
        <strain evidence="1 2">Poly41</strain>
    </source>
</reference>
<keyword evidence="2" id="KW-1185">Reference proteome</keyword>
<gene>
    <name evidence="1" type="ORF">Poly41_14660</name>
</gene>